<dbReference type="Proteomes" id="UP000003027">
    <property type="component" value="Unassembled WGS sequence"/>
</dbReference>
<protein>
    <recommendedName>
        <fullName evidence="3">Tryptophanase leader peptide</fullName>
    </recommendedName>
</protein>
<sequence>MFISIVRLNTSAKNNVLQTFWLKARINGKWFFGYFIISCRSSEPDFWR</sequence>
<organism evidence="1 2">
    <name type="scientific">Yersinia mollaretii (strain ATCC 43969 / DSM 18520 / CIP 103324 / CNY 7263 / WAIP 204)</name>
    <dbReference type="NCBI Taxonomy" id="349967"/>
    <lineage>
        <taxon>Bacteria</taxon>
        <taxon>Pseudomonadati</taxon>
        <taxon>Pseudomonadota</taxon>
        <taxon>Gammaproteobacteria</taxon>
        <taxon>Enterobacterales</taxon>
        <taxon>Yersiniaceae</taxon>
        <taxon>Yersinia</taxon>
    </lineage>
</organism>
<gene>
    <name evidence="1" type="ORF">ymoll0001_32410</name>
</gene>
<keyword evidence="2" id="KW-1185">Reference proteome</keyword>
<evidence type="ECO:0000313" key="2">
    <source>
        <dbReference type="Proteomes" id="UP000003027"/>
    </source>
</evidence>
<evidence type="ECO:0000313" key="1">
    <source>
        <dbReference type="EMBL" id="EEQ09786.1"/>
    </source>
</evidence>
<accession>A0ABM9Y7G5</accession>
<name>A0ABM9Y7G5_YERMW</name>
<dbReference type="EMBL" id="AALD02000030">
    <property type="protein sequence ID" value="EEQ09786.1"/>
    <property type="molecule type" value="Genomic_DNA"/>
</dbReference>
<reference evidence="1" key="1">
    <citation type="submission" date="2008-12" db="EMBL/GenBank/DDBJ databases">
        <title>Annotation of the Yersinia mollaretii ATCC 43969 genome.</title>
        <authorList>
            <person name="Read T.D."/>
            <person name="Akmal A."/>
            <person name="Bishop-Lilly K."/>
            <person name="Chen P.E."/>
            <person name="Cook C."/>
            <person name="Kiley M.P."/>
            <person name="Lentz S."/>
            <person name="Mateczun A."/>
            <person name="Nagarajan N."/>
            <person name="Nolan N."/>
            <person name="Osborne B.I."/>
            <person name="Pop M."/>
            <person name="Sozhamannan S."/>
            <person name="Stewart A.C."/>
            <person name="Sulakvelidze A."/>
            <person name="Thomason B."/>
            <person name="Willner K."/>
            <person name="Zwick M.E."/>
        </authorList>
    </citation>
    <scope>NUCLEOTIDE SEQUENCE [LARGE SCALE GENOMIC DNA]</scope>
    <source>
        <strain evidence="1">ATCC 43969</strain>
    </source>
</reference>
<evidence type="ECO:0008006" key="3">
    <source>
        <dbReference type="Google" id="ProtNLM"/>
    </source>
</evidence>
<proteinExistence type="predicted"/>
<comment type="caution">
    <text evidence="1">The sequence shown here is derived from an EMBL/GenBank/DDBJ whole genome shotgun (WGS) entry which is preliminary data.</text>
</comment>